<dbReference type="PIRSF" id="PIRSF030471">
    <property type="entry name" value="STR_Vng0742h_prd"/>
    <property type="match status" value="1"/>
</dbReference>
<evidence type="ECO:0000313" key="2">
    <source>
        <dbReference type="EMBL" id="KYH27222.1"/>
    </source>
</evidence>
<evidence type="ECO:0000313" key="3">
    <source>
        <dbReference type="Proteomes" id="UP000075321"/>
    </source>
</evidence>
<dbReference type="EMBL" id="LTAZ01000002">
    <property type="protein sequence ID" value="KYH27222.1"/>
    <property type="molecule type" value="Genomic_DNA"/>
</dbReference>
<reference evidence="2 3" key="1">
    <citation type="submission" date="2016-02" db="EMBL/GenBank/DDBJ databases">
        <title>Genome sequence of Halalkalicoccus paucihalophilus DSM 24557.</title>
        <authorList>
            <person name="Poehlein A."/>
            <person name="Daniel R."/>
        </authorList>
    </citation>
    <scope>NUCLEOTIDE SEQUENCE [LARGE SCALE GENOMIC DNA]</scope>
    <source>
        <strain evidence="2 3">DSM 24557</strain>
    </source>
</reference>
<gene>
    <name evidence="2" type="ORF">HAPAU_06740</name>
</gene>
<dbReference type="PATRIC" id="fig|1008153.3.peg.676"/>
<dbReference type="RefSeq" id="WP_066379544.1">
    <property type="nucleotide sequence ID" value="NZ_LTAZ01000002.1"/>
</dbReference>
<evidence type="ECO:0000259" key="1">
    <source>
        <dbReference type="Pfam" id="PF10069"/>
    </source>
</evidence>
<accession>A0A151AI14</accession>
<dbReference type="OrthoDB" id="198447at2157"/>
<proteinExistence type="predicted"/>
<keyword evidence="3" id="KW-1185">Reference proteome</keyword>
<dbReference type="InterPro" id="IPR016954">
    <property type="entry name" value="Uncharacterised_Vng0742h"/>
</dbReference>
<protein>
    <recommendedName>
        <fullName evidence="1">DICT domain-containing protein</fullName>
    </recommendedName>
</protein>
<dbReference type="InterPro" id="IPR019278">
    <property type="entry name" value="DICT_dom"/>
</dbReference>
<feature type="domain" description="DICT" evidence="1">
    <location>
        <begin position="89"/>
        <end position="203"/>
    </location>
</feature>
<dbReference type="Pfam" id="PF10069">
    <property type="entry name" value="DICT"/>
    <property type="match status" value="1"/>
</dbReference>
<organism evidence="2 3">
    <name type="scientific">Halalkalicoccus paucihalophilus</name>
    <dbReference type="NCBI Taxonomy" id="1008153"/>
    <lineage>
        <taxon>Archaea</taxon>
        <taxon>Methanobacteriati</taxon>
        <taxon>Methanobacteriota</taxon>
        <taxon>Stenosarchaea group</taxon>
        <taxon>Halobacteria</taxon>
        <taxon>Halobacteriales</taxon>
        <taxon>Halococcaceae</taxon>
        <taxon>Halalkalicoccus</taxon>
    </lineage>
</organism>
<dbReference type="Proteomes" id="UP000075321">
    <property type="component" value="Unassembled WGS sequence"/>
</dbReference>
<comment type="caution">
    <text evidence="2">The sequence shown here is derived from an EMBL/GenBank/DDBJ whole genome shotgun (WGS) entry which is preliminary data.</text>
</comment>
<sequence length="245" mass="26933">MSLTELIAGVEAHETTLTVYNAEEAVTDLRERFADRNLTVEVGTATGGPDRFAVLSRSGECVSATGIEALLADPDAEQAGFQSDPYRPILDHLDETLFTSYDRGEMLAASREIEDRAWRVGRGELHAGFQRLSTLRPQLETYRALGKHDGLTVHTYGVPDAEIRTRGAFLVHAEESEEIATSWFVAFDGDGLDGSACALLAEERLPGEFYGFWTYDPDTVRYVIDHLSATYLPTDVGDGNSEPQP</sequence>
<name>A0A151AI14_9EURY</name>
<dbReference type="AlphaFoldDB" id="A0A151AI14"/>